<feature type="transmembrane region" description="Helical" evidence="1">
    <location>
        <begin position="188"/>
        <end position="206"/>
    </location>
</feature>
<dbReference type="EMBL" id="JBHRTN010000011">
    <property type="protein sequence ID" value="MFC3125970.1"/>
    <property type="molecule type" value="Genomic_DNA"/>
</dbReference>
<feature type="transmembrane region" description="Helical" evidence="1">
    <location>
        <begin position="377"/>
        <end position="396"/>
    </location>
</feature>
<feature type="transmembrane region" description="Helical" evidence="1">
    <location>
        <begin position="343"/>
        <end position="365"/>
    </location>
</feature>
<organism evidence="2 3">
    <name type="scientific">Teichococcus globiformis</name>
    <dbReference type="NCBI Taxonomy" id="2307229"/>
    <lineage>
        <taxon>Bacteria</taxon>
        <taxon>Pseudomonadati</taxon>
        <taxon>Pseudomonadota</taxon>
        <taxon>Alphaproteobacteria</taxon>
        <taxon>Acetobacterales</taxon>
        <taxon>Roseomonadaceae</taxon>
        <taxon>Roseomonas</taxon>
    </lineage>
</organism>
<feature type="transmembrane region" description="Helical" evidence="1">
    <location>
        <begin position="90"/>
        <end position="114"/>
    </location>
</feature>
<keyword evidence="1" id="KW-1133">Transmembrane helix</keyword>
<dbReference type="Proteomes" id="UP001595593">
    <property type="component" value="Unassembled WGS sequence"/>
</dbReference>
<accession>A0ABV7G0E5</accession>
<keyword evidence="3" id="KW-1185">Reference proteome</keyword>
<feature type="transmembrane region" description="Helical" evidence="1">
    <location>
        <begin position="12"/>
        <end position="38"/>
    </location>
</feature>
<keyword evidence="1" id="KW-0472">Membrane</keyword>
<feature type="transmembrane region" description="Helical" evidence="1">
    <location>
        <begin position="302"/>
        <end position="323"/>
    </location>
</feature>
<evidence type="ECO:0000256" key="1">
    <source>
        <dbReference type="SAM" id="Phobius"/>
    </source>
</evidence>
<evidence type="ECO:0000313" key="3">
    <source>
        <dbReference type="Proteomes" id="UP001595593"/>
    </source>
</evidence>
<evidence type="ECO:0000313" key="2">
    <source>
        <dbReference type="EMBL" id="MFC3125970.1"/>
    </source>
</evidence>
<proteinExistence type="predicted"/>
<keyword evidence="1" id="KW-0812">Transmembrane</keyword>
<feature type="transmembrane region" description="Helical" evidence="1">
    <location>
        <begin position="402"/>
        <end position="424"/>
    </location>
</feature>
<comment type="caution">
    <text evidence="2">The sequence shown here is derived from an EMBL/GenBank/DDBJ whole genome shotgun (WGS) entry which is preliminary data.</text>
</comment>
<reference evidence="3" key="1">
    <citation type="journal article" date="2019" name="Int. J. Syst. Evol. Microbiol.">
        <title>The Global Catalogue of Microorganisms (GCM) 10K type strain sequencing project: providing services to taxonomists for standard genome sequencing and annotation.</title>
        <authorList>
            <consortium name="The Broad Institute Genomics Platform"/>
            <consortium name="The Broad Institute Genome Sequencing Center for Infectious Disease"/>
            <person name="Wu L."/>
            <person name="Ma J."/>
        </authorList>
    </citation>
    <scope>NUCLEOTIDE SEQUENCE [LARGE SCALE GENOMIC DNA]</scope>
    <source>
        <strain evidence="3">KCTC 52094</strain>
    </source>
</reference>
<evidence type="ECO:0008006" key="4">
    <source>
        <dbReference type="Google" id="ProtNLM"/>
    </source>
</evidence>
<dbReference type="RefSeq" id="WP_379597026.1">
    <property type="nucleotide sequence ID" value="NZ_JBHRTN010000011.1"/>
</dbReference>
<protein>
    <recommendedName>
        <fullName evidence="4">Polysaccharide biosynthesis protein</fullName>
    </recommendedName>
</protein>
<name>A0ABV7G0E5_9PROT</name>
<gene>
    <name evidence="2" type="ORF">ACFOD4_12950</name>
</gene>
<feature type="transmembrane region" description="Helical" evidence="1">
    <location>
        <begin position="44"/>
        <end position="69"/>
    </location>
</feature>
<feature type="transmembrane region" description="Helical" evidence="1">
    <location>
        <begin position="126"/>
        <end position="145"/>
    </location>
</feature>
<sequence length="440" mass="48034">MLRNKAAKKSAVFFLLKMSNTVLASVWSFLLAYALVRIVGLESYAFFATVIAFASLVLQADLGISIRLFGQLRQNFLHPETGSRDALGSAVAAAFASYSGIAVLATVIFGVMVWGFDLGTTQYHPIYLLLFAGSVLPLPWMILRLTANAFDHYVMTEAIDCVRRTLLLVLTGALVIGLPLMVYAVSFVLLWLVALAVLFVMARKRVAILTGHSIRRGFTVLRGDLQGITASAVLSLSEFLIYIHPYYVIPMTHRDAVALVAFDMFYKVTRFATTAYLTVSETVLPHQTRAYHAGDVALLRKMMLLGFALASVPMLGAIGIIGIFGDRFFGILLGHADVVTPEIRLAICVMLFLMLVQTISGAMLAGIGRLSVLAKRASTTLVAMLVFSAFSGLQTISIEQFIAGYVAIYAYEAFGYFWSMLMLFREIGRNAKIPAASSPA</sequence>